<dbReference type="Gene3D" id="2.60.40.10">
    <property type="entry name" value="Immunoglobulins"/>
    <property type="match status" value="1"/>
</dbReference>
<dbReference type="GO" id="GO:0005975">
    <property type="term" value="P:carbohydrate metabolic process"/>
    <property type="evidence" value="ECO:0007669"/>
    <property type="project" value="InterPro"/>
</dbReference>
<feature type="domain" description="Alpha-L-rhamnosidase C-terminal" evidence="7">
    <location>
        <begin position="800"/>
        <end position="872"/>
    </location>
</feature>
<sequence>MPQPISDAAAVSVSTLWAEGRGRPDFLATGIPSLSWQVTTDAPGWLQASADIEVRRGSGPASAGNGDVESFTVEGRESQHVAWQATPLRAYDTAEVRVRVHGEDGSTSEFSDWAALRTGPLSADDWVAPFIAVDGPTDADLAQSSNLERGTVRFRTEFTPRDDVTSAVLSATAHGLYEFTLSGSVVGDEVLTPGWTAYDDRLTFQSYDVTDRLAAGEAVVLGATVAEGWYRERFGFDGNFATFYPGPIALSAQLVITYEDGTIERIVTDDRWQGTAAGPVVSAGIYPGEAFDARLDDDALLAVGTEFPKPASTHELSPEQADPARLVPSFAPPVRRIQNVPAQRIFNSPSGKTLVDFGQNLVGWLELTVDAPAGHEVTLRHAEVLEDGELGIRPLRFAKATDTFTGDGRGERTWSPRFTFHGFRYAEITNWPGELRLEDISAVVVHNDMVRTGYLETSNPLLDQLHSNVLWGMRGNFLSLPTDCPQRDERLGWTGDIQVFTPTASYLYDTSGFLGSWLRDLEAEQRKATGVVPFVVPSPLPMPPMAAAAWGDAATLVPDALFERFADRAALAAQYESMTRWVDVVDALAGENHLWAGGFQFGDWLDPSAPPENPAKAKTDPDIVATAYFYRSAARTAEAARVLGHSADANRYGELADGIRGAFLREYVTPSGRMMSDAHTAYAIAIGFELIIEPRALAAAGARLAELVRSHGYRIGTGFVGTPLICDALVRGGQSDVAFRLLLEEGCPSWLYPITMGATTIWERWDSMLPDGSINPGEMTSFNHYALGAVADWMQRSIGGIAPGAPGYAVVKIAPVLGGGLTRAHASLETGFGIVDVSWMLEGTSFSLVAVVPPNSSARVTLPGTVSADAIEVGSGRHEFTVDVSALVSVAAPQPLTMQTPLSEIVGDTEARDGLEALFAELGYFIGLGWTANGNWKTGSPLGKSLIMMPPHNVARVEQYLTTLNAARGIYSSAPVK</sequence>
<dbReference type="SUPFAM" id="SSF48208">
    <property type="entry name" value="Six-hairpin glycosidases"/>
    <property type="match status" value="1"/>
</dbReference>
<dbReference type="Pfam" id="PF25788">
    <property type="entry name" value="Ig_Rha78A_N"/>
    <property type="match status" value="1"/>
</dbReference>
<name>A0A1X7IVQ9_9MICO</name>
<evidence type="ECO:0000256" key="2">
    <source>
        <dbReference type="ARBA" id="ARBA00012652"/>
    </source>
</evidence>
<comment type="catalytic activity">
    <reaction evidence="1">
        <text>Hydrolysis of terminal non-reducing alpha-L-rhamnose residues in alpha-L-rhamnosides.</text>
        <dbReference type="EC" id="3.2.1.40"/>
    </reaction>
</comment>
<gene>
    <name evidence="8" type="ORF">SAMN06296010_0914</name>
</gene>
<dbReference type="InterPro" id="IPR013783">
    <property type="entry name" value="Ig-like_fold"/>
</dbReference>
<evidence type="ECO:0000259" key="4">
    <source>
        <dbReference type="Pfam" id="PF05592"/>
    </source>
</evidence>
<dbReference type="GO" id="GO:0030596">
    <property type="term" value="F:alpha-L-rhamnosidase activity"/>
    <property type="evidence" value="ECO:0007669"/>
    <property type="project" value="UniProtKB-EC"/>
</dbReference>
<dbReference type="InterPro" id="IPR008928">
    <property type="entry name" value="6-hairpin_glycosidase_sf"/>
</dbReference>
<dbReference type="Pfam" id="PF17389">
    <property type="entry name" value="Bac_rhamnosid6H"/>
    <property type="match status" value="1"/>
</dbReference>
<dbReference type="PANTHER" id="PTHR33307:SF6">
    <property type="entry name" value="ALPHA-RHAMNOSIDASE (EUROFUNG)-RELATED"/>
    <property type="match status" value="1"/>
</dbReference>
<dbReference type="InterPro" id="IPR012341">
    <property type="entry name" value="6hp_glycosidase-like_sf"/>
</dbReference>
<feature type="domain" description="Alpha-L-rhamnosidase concanavalin-like" evidence="4">
    <location>
        <begin position="349"/>
        <end position="446"/>
    </location>
</feature>
<evidence type="ECO:0000256" key="1">
    <source>
        <dbReference type="ARBA" id="ARBA00001445"/>
    </source>
</evidence>
<evidence type="ECO:0000259" key="7">
    <source>
        <dbReference type="Pfam" id="PF17390"/>
    </source>
</evidence>
<keyword evidence="3" id="KW-0378">Hydrolase</keyword>
<dbReference type="Gene3D" id="2.60.420.10">
    <property type="entry name" value="Maltose phosphorylase, domain 3"/>
    <property type="match status" value="1"/>
</dbReference>
<dbReference type="InterPro" id="IPR013737">
    <property type="entry name" value="Bac_rhamnosid_N"/>
</dbReference>
<dbReference type="PANTHER" id="PTHR33307">
    <property type="entry name" value="ALPHA-RHAMNOSIDASE (EUROFUNG)"/>
    <property type="match status" value="1"/>
</dbReference>
<reference evidence="9" key="1">
    <citation type="submission" date="2017-04" db="EMBL/GenBank/DDBJ databases">
        <authorList>
            <person name="Varghese N."/>
            <person name="Submissions S."/>
        </authorList>
    </citation>
    <scope>NUCLEOTIDE SEQUENCE [LARGE SCALE GENOMIC DNA]</scope>
    <source>
        <strain evidence="9">VKM Ac-2510</strain>
    </source>
</reference>
<protein>
    <recommendedName>
        <fullName evidence="2">alpha-L-rhamnosidase</fullName>
        <ecNumber evidence="2">3.2.1.40</ecNumber>
    </recommendedName>
</protein>
<dbReference type="Gene3D" id="2.60.120.260">
    <property type="entry name" value="Galactose-binding domain-like"/>
    <property type="match status" value="2"/>
</dbReference>
<dbReference type="InterPro" id="IPR035398">
    <property type="entry name" value="Bac_rhamnosid_C"/>
</dbReference>
<feature type="domain" description="Alpha-L-rhamnosidase six-hairpin glycosidase" evidence="6">
    <location>
        <begin position="451"/>
        <end position="798"/>
    </location>
</feature>
<dbReference type="RefSeq" id="WP_085483298.1">
    <property type="nucleotide sequence ID" value="NZ_FXAY01000001.1"/>
</dbReference>
<feature type="domain" description="Bacterial alpha-L-rhamnosidase N-terminal" evidence="5">
    <location>
        <begin position="163"/>
        <end position="336"/>
    </location>
</feature>
<dbReference type="OrthoDB" id="9761045at2"/>
<dbReference type="InterPro" id="IPR035396">
    <property type="entry name" value="Bac_rhamnosid6H"/>
</dbReference>
<keyword evidence="9" id="KW-1185">Reference proteome</keyword>
<dbReference type="STRING" id="150121.SAMN06296010_0914"/>
<dbReference type="Pfam" id="PF05592">
    <property type="entry name" value="Bac_rhamnosid"/>
    <property type="match status" value="1"/>
</dbReference>
<organism evidence="8 9">
    <name type="scientific">Agreia pratensis</name>
    <dbReference type="NCBI Taxonomy" id="150121"/>
    <lineage>
        <taxon>Bacteria</taxon>
        <taxon>Bacillati</taxon>
        <taxon>Actinomycetota</taxon>
        <taxon>Actinomycetes</taxon>
        <taxon>Micrococcales</taxon>
        <taxon>Microbacteriaceae</taxon>
        <taxon>Agreia</taxon>
    </lineage>
</organism>
<dbReference type="Proteomes" id="UP000193244">
    <property type="component" value="Unassembled WGS sequence"/>
</dbReference>
<dbReference type="Pfam" id="PF08531">
    <property type="entry name" value="Bac_rhamnosid_N"/>
    <property type="match status" value="1"/>
</dbReference>
<dbReference type="InterPro" id="IPR008902">
    <property type="entry name" value="Rhamnosid_concanavalin"/>
</dbReference>
<accession>A0A1X7IVQ9</accession>
<dbReference type="PIRSF" id="PIRSF010631">
    <property type="entry name" value="A-rhamnsds"/>
    <property type="match status" value="1"/>
</dbReference>
<evidence type="ECO:0000259" key="5">
    <source>
        <dbReference type="Pfam" id="PF08531"/>
    </source>
</evidence>
<proteinExistence type="predicted"/>
<evidence type="ECO:0000256" key="3">
    <source>
        <dbReference type="ARBA" id="ARBA00022801"/>
    </source>
</evidence>
<dbReference type="Pfam" id="PF17390">
    <property type="entry name" value="Bac_rhamnosid_C"/>
    <property type="match status" value="1"/>
</dbReference>
<evidence type="ECO:0000313" key="8">
    <source>
        <dbReference type="EMBL" id="SMG18984.1"/>
    </source>
</evidence>
<evidence type="ECO:0000259" key="6">
    <source>
        <dbReference type="Pfam" id="PF17389"/>
    </source>
</evidence>
<dbReference type="EMBL" id="FXAY01000001">
    <property type="protein sequence ID" value="SMG18984.1"/>
    <property type="molecule type" value="Genomic_DNA"/>
</dbReference>
<evidence type="ECO:0000313" key="9">
    <source>
        <dbReference type="Proteomes" id="UP000193244"/>
    </source>
</evidence>
<dbReference type="InterPro" id="IPR016007">
    <property type="entry name" value="Alpha_rhamnosid"/>
</dbReference>
<dbReference type="AlphaFoldDB" id="A0A1X7IVQ9"/>
<dbReference type="EC" id="3.2.1.40" evidence="2"/>
<dbReference type="Gene3D" id="1.50.10.10">
    <property type="match status" value="1"/>
</dbReference>